<dbReference type="KEGG" id="vg:5602044"/>
<keyword evidence="3" id="KW-1185">Reference proteome</keyword>
<dbReference type="GeneID" id="5602044"/>
<accession>A6MAB3</accession>
<feature type="coiled-coil region" evidence="1">
    <location>
        <begin position="71"/>
        <end position="119"/>
    </location>
</feature>
<protein>
    <submittedName>
        <fullName evidence="2">Gp049</fullName>
    </submittedName>
</protein>
<dbReference type="RefSeq" id="YP_001469047.1">
    <property type="nucleotide sequence ID" value="NC_009817.1"/>
</dbReference>
<dbReference type="EMBL" id="DQ535032">
    <property type="protein sequence ID" value="ABG21591.1"/>
    <property type="molecule type" value="Genomic_DNA"/>
</dbReference>
<proteinExistence type="predicted"/>
<dbReference type="Proteomes" id="UP000000714">
    <property type="component" value="Segment"/>
</dbReference>
<reference evidence="2 3" key="1">
    <citation type="journal article" date="2007" name="Virology">
        <title>KSY1, a lactococcal phage with a T7-like transcription.</title>
        <authorList>
            <person name="Chopin A."/>
            <person name="Deveau H."/>
            <person name="Ehrlich S.D."/>
            <person name="Moineau S."/>
            <person name="Chopin M.C."/>
        </authorList>
    </citation>
    <scope>NUCLEOTIDE SEQUENCE</scope>
</reference>
<sequence length="149" mass="16027">MNRLDYHVDITNKIEKCDGREGARQGALGDVKDQMMIAQQQAMAKQKAEAQQQAQISTIRATQAAQDIPVINQQEQQINVLTQSLQDAQSQNMQLQGAVQEATAVAQDAQAQADQAANVINTANVLTQMQAENPDSPVILAAANDATGE</sequence>
<evidence type="ECO:0000313" key="3">
    <source>
        <dbReference type="Proteomes" id="UP000000714"/>
    </source>
</evidence>
<gene>
    <name evidence="2" type="ORF">KSY1p049</name>
</gene>
<name>A6MAB3_9CAUD</name>
<keyword evidence="1" id="KW-0175">Coiled coil</keyword>
<evidence type="ECO:0000313" key="2">
    <source>
        <dbReference type="EMBL" id="ABG21591.1"/>
    </source>
</evidence>
<organism evidence="2 3">
    <name type="scientific">Lactococcus phage KSY1</name>
    <dbReference type="NCBI Taxonomy" id="2913972"/>
    <lineage>
        <taxon>Viruses</taxon>
        <taxon>Duplodnaviria</taxon>
        <taxon>Heunggongvirae</taxon>
        <taxon>Uroviricota</taxon>
        <taxon>Caudoviricetes</taxon>
        <taxon>Chopinvirus</taxon>
        <taxon>Chopinvirus KSY1</taxon>
    </lineage>
</organism>
<evidence type="ECO:0000256" key="1">
    <source>
        <dbReference type="SAM" id="Coils"/>
    </source>
</evidence>